<feature type="non-terminal residue" evidence="3">
    <location>
        <position position="1"/>
    </location>
</feature>
<dbReference type="AlphaFoldDB" id="A0A9N9DR10"/>
<proteinExistence type="inferred from homology"/>
<dbReference type="GO" id="GO:0003918">
    <property type="term" value="F:DNA topoisomerase type II (double strand cut, ATP-hydrolyzing) activity"/>
    <property type="evidence" value="ECO:0007669"/>
    <property type="project" value="UniProtKB-UniRule"/>
</dbReference>
<reference evidence="3" key="1">
    <citation type="submission" date="2021-06" db="EMBL/GenBank/DDBJ databases">
        <authorList>
            <person name="Kallberg Y."/>
            <person name="Tangrot J."/>
            <person name="Rosling A."/>
        </authorList>
    </citation>
    <scope>NUCLEOTIDE SEQUENCE</scope>
    <source>
        <strain evidence="3">CL551</strain>
    </source>
</reference>
<dbReference type="OrthoDB" id="521512at2759"/>
<dbReference type="GO" id="GO:0005524">
    <property type="term" value="F:ATP binding"/>
    <property type="evidence" value="ECO:0007669"/>
    <property type="project" value="InterPro"/>
</dbReference>
<dbReference type="GO" id="GO:0000706">
    <property type="term" value="P:meiotic DNA double-strand break processing"/>
    <property type="evidence" value="ECO:0007669"/>
    <property type="project" value="TreeGrafter"/>
</dbReference>
<dbReference type="GO" id="GO:0042138">
    <property type="term" value="P:meiotic DNA double-strand break formation"/>
    <property type="evidence" value="ECO:0007669"/>
    <property type="project" value="TreeGrafter"/>
</dbReference>
<dbReference type="GO" id="GO:0007131">
    <property type="term" value="P:reciprocal meiotic recombination"/>
    <property type="evidence" value="ECO:0007669"/>
    <property type="project" value="TreeGrafter"/>
</dbReference>
<dbReference type="GO" id="GO:0003677">
    <property type="term" value="F:DNA binding"/>
    <property type="evidence" value="ECO:0007669"/>
    <property type="project" value="UniProtKB-UniRule"/>
</dbReference>
<dbReference type="Pfam" id="PF04406">
    <property type="entry name" value="TP6A_N"/>
    <property type="match status" value="1"/>
</dbReference>
<dbReference type="Proteomes" id="UP000789342">
    <property type="component" value="Unassembled WGS sequence"/>
</dbReference>
<dbReference type="InterPro" id="IPR002815">
    <property type="entry name" value="Spo11/TopoVI_A"/>
</dbReference>
<feature type="domain" description="Spo11/DNA topoisomerase VI subunit A N-terminal" evidence="2">
    <location>
        <begin position="95"/>
        <end position="154"/>
    </location>
</feature>
<dbReference type="PROSITE" id="PS52041">
    <property type="entry name" value="TOPO_IIB"/>
    <property type="match status" value="1"/>
</dbReference>
<dbReference type="SUPFAM" id="SSF56726">
    <property type="entry name" value="DNA topoisomerase IV, alpha subunit"/>
    <property type="match status" value="1"/>
</dbReference>
<comment type="caution">
    <text evidence="3">The sequence shown here is derived from an EMBL/GenBank/DDBJ whole genome shotgun (WGS) entry which is preliminary data.</text>
</comment>
<dbReference type="PANTHER" id="PTHR10848">
    <property type="entry name" value="MEIOTIC RECOMBINATION PROTEIN SPO11"/>
    <property type="match status" value="1"/>
</dbReference>
<keyword evidence="4" id="KW-1185">Reference proteome</keyword>
<evidence type="ECO:0000313" key="3">
    <source>
        <dbReference type="EMBL" id="CAG8647688.1"/>
    </source>
</evidence>
<evidence type="ECO:0000313" key="4">
    <source>
        <dbReference type="Proteomes" id="UP000789342"/>
    </source>
</evidence>
<dbReference type="PANTHER" id="PTHR10848:SF0">
    <property type="entry name" value="MEIOTIC RECOMBINATION PROTEIN SPO11"/>
    <property type="match status" value="1"/>
</dbReference>
<dbReference type="Gene3D" id="1.10.10.10">
    <property type="entry name" value="Winged helix-like DNA-binding domain superfamily/Winged helix DNA-binding domain"/>
    <property type="match status" value="1"/>
</dbReference>
<dbReference type="GO" id="GO:0000228">
    <property type="term" value="C:nuclear chromosome"/>
    <property type="evidence" value="ECO:0007669"/>
    <property type="project" value="TreeGrafter"/>
</dbReference>
<feature type="active site" description="O-(5'-phospho-DNA)-tyrosine intermediate" evidence="1">
    <location>
        <position position="122"/>
    </location>
</feature>
<gene>
    <name evidence="3" type="ORF">AMORRO_LOCUS9809</name>
</gene>
<protein>
    <submittedName>
        <fullName evidence="3">13665_t:CDS:1</fullName>
    </submittedName>
</protein>
<dbReference type="InterPro" id="IPR036388">
    <property type="entry name" value="WH-like_DNA-bd_sf"/>
</dbReference>
<dbReference type="PRINTS" id="PR01550">
    <property type="entry name" value="TOP6AFAMILY"/>
</dbReference>
<evidence type="ECO:0000256" key="1">
    <source>
        <dbReference type="PROSITE-ProRule" id="PRU01385"/>
    </source>
</evidence>
<keyword evidence="1" id="KW-0799">Topoisomerase</keyword>
<keyword evidence="1" id="KW-0413">Isomerase</keyword>
<dbReference type="EMBL" id="CAJVPV010010079">
    <property type="protein sequence ID" value="CAG8647688.1"/>
    <property type="molecule type" value="Genomic_DNA"/>
</dbReference>
<organism evidence="3 4">
    <name type="scientific">Acaulospora morrowiae</name>
    <dbReference type="NCBI Taxonomy" id="94023"/>
    <lineage>
        <taxon>Eukaryota</taxon>
        <taxon>Fungi</taxon>
        <taxon>Fungi incertae sedis</taxon>
        <taxon>Mucoromycota</taxon>
        <taxon>Glomeromycotina</taxon>
        <taxon>Glomeromycetes</taxon>
        <taxon>Diversisporales</taxon>
        <taxon>Acaulosporaceae</taxon>
        <taxon>Acaulospora</taxon>
    </lineage>
</organism>
<dbReference type="InterPro" id="IPR013049">
    <property type="entry name" value="Spo11/TopoVI_A_N"/>
</dbReference>
<comment type="similarity">
    <text evidence="1">Belongs to the TOP6A family.</text>
</comment>
<name>A0A9N9DR10_9GLOM</name>
<keyword evidence="1" id="KW-0238">DNA-binding</keyword>
<dbReference type="InterPro" id="IPR036078">
    <property type="entry name" value="Spo11/TopoVI_A_sf"/>
</dbReference>
<comment type="catalytic activity">
    <reaction evidence="1">
        <text>ATP-dependent breakage, passage and rejoining of double-stranded DNA.</text>
        <dbReference type="EC" id="5.6.2.2"/>
    </reaction>
</comment>
<accession>A0A9N9DR10</accession>
<sequence>METSLESVDYMDDEFLATTFKPRTWVVQRIESMIEKIISELAIGNVPVIHSVSNANRGKTSHSGYDVRNGTIRRKNKNLDVRQISFLSSKGPRGFAVFIRILDICHELLVQNITATKRDVFYKDVQLFGNQHTVDVAIDELACLFRVPRTCLNVTASAKGLVAGDLKIYQKNKTLLECSSA</sequence>
<evidence type="ECO:0000259" key="2">
    <source>
        <dbReference type="Pfam" id="PF04406"/>
    </source>
</evidence>